<gene>
    <name evidence="1" type="ORF">FC774_13950</name>
</gene>
<name>A0A6B4S5J2_CLOBO</name>
<comment type="caution">
    <text evidence="1">The sequence shown here is derived from an EMBL/GenBank/DDBJ whole genome shotgun (WGS) entry which is preliminary data.</text>
</comment>
<evidence type="ECO:0000313" key="2">
    <source>
        <dbReference type="Proteomes" id="UP000476820"/>
    </source>
</evidence>
<dbReference type="Proteomes" id="UP000476820">
    <property type="component" value="Unassembled WGS sequence"/>
</dbReference>
<dbReference type="RefSeq" id="WP_080442685.1">
    <property type="nucleotide sequence ID" value="NZ_LFPA01000116.1"/>
</dbReference>
<dbReference type="EMBL" id="SWOV01000045">
    <property type="protein sequence ID" value="NFF88954.1"/>
    <property type="molecule type" value="Genomic_DNA"/>
</dbReference>
<evidence type="ECO:0000313" key="1">
    <source>
        <dbReference type="EMBL" id="NFF88954.1"/>
    </source>
</evidence>
<reference evidence="1 2" key="1">
    <citation type="submission" date="2019-04" db="EMBL/GenBank/DDBJ databases">
        <title>Genome sequencing of Clostridium botulinum Groups I-IV and Clostridium butyricum.</title>
        <authorList>
            <person name="Brunt J."/>
            <person name="Van Vliet A.H.M."/>
            <person name="Stringer S.C."/>
            <person name="Carter A.T."/>
            <person name="Peck M.W."/>
        </authorList>
    </citation>
    <scope>NUCLEOTIDE SEQUENCE [LARGE SCALE GENOMIC DNA]</scope>
    <source>
        <strain evidence="1 2">1605</strain>
    </source>
</reference>
<dbReference type="InterPro" id="IPR023968">
    <property type="entry name" value="Bacteriocin_CLI3235"/>
</dbReference>
<sequence length="55" mass="6314">MKKLGKKRHELIETIEAYGCHCNGDVTCNCDDIRGAFKGNNDHHYNVAYRSDKED</sequence>
<protein>
    <submittedName>
        <fullName evidence="1">Putative bacteriocin</fullName>
    </submittedName>
</protein>
<dbReference type="AlphaFoldDB" id="A0A6B4S5J2"/>
<dbReference type="NCBIfam" id="TIGR04065">
    <property type="entry name" value="ocin_CLI_3235"/>
    <property type="match status" value="1"/>
</dbReference>
<proteinExistence type="predicted"/>
<organism evidence="1 2">
    <name type="scientific">Clostridium botulinum</name>
    <dbReference type="NCBI Taxonomy" id="1491"/>
    <lineage>
        <taxon>Bacteria</taxon>
        <taxon>Bacillati</taxon>
        <taxon>Bacillota</taxon>
        <taxon>Clostridia</taxon>
        <taxon>Eubacteriales</taxon>
        <taxon>Clostridiaceae</taxon>
        <taxon>Clostridium</taxon>
    </lineage>
</organism>
<accession>A0A6B4S5J2</accession>